<evidence type="ECO:0000313" key="1">
    <source>
        <dbReference type="EMBL" id="MCI01420.1"/>
    </source>
</evidence>
<name>A0A392NQC4_9FABA</name>
<keyword evidence="2" id="KW-1185">Reference proteome</keyword>
<gene>
    <name evidence="1" type="ORF">A2U01_0022445</name>
</gene>
<proteinExistence type="predicted"/>
<reference evidence="1 2" key="1">
    <citation type="journal article" date="2018" name="Front. Plant Sci.">
        <title>Red Clover (Trifolium pratense) and Zigzag Clover (T. medium) - A Picture of Genomic Similarities and Differences.</title>
        <authorList>
            <person name="Dluhosova J."/>
            <person name="Istvanek J."/>
            <person name="Nedelnik J."/>
            <person name="Repkova J."/>
        </authorList>
    </citation>
    <scope>NUCLEOTIDE SEQUENCE [LARGE SCALE GENOMIC DNA]</scope>
    <source>
        <strain evidence="2">cv. 10/8</strain>
        <tissue evidence="1">Leaf</tissue>
    </source>
</reference>
<sequence length="88" mass="9844">HDYVDTMHLLLGLLQGTNGVVTQLLESQEHLEAYFGITVGMSESQGPTVILQKLRCFVSQCSFCKTTVDHRDSDISTVIPNIHEVNFH</sequence>
<dbReference type="Proteomes" id="UP000265520">
    <property type="component" value="Unassembled WGS sequence"/>
</dbReference>
<accession>A0A392NQC4</accession>
<dbReference type="AlphaFoldDB" id="A0A392NQC4"/>
<protein>
    <submittedName>
        <fullName evidence="1">Uncharacterized protein</fullName>
    </submittedName>
</protein>
<evidence type="ECO:0000313" key="2">
    <source>
        <dbReference type="Proteomes" id="UP000265520"/>
    </source>
</evidence>
<feature type="non-terminal residue" evidence="1">
    <location>
        <position position="1"/>
    </location>
</feature>
<dbReference type="EMBL" id="LXQA010046095">
    <property type="protein sequence ID" value="MCI01420.1"/>
    <property type="molecule type" value="Genomic_DNA"/>
</dbReference>
<organism evidence="1 2">
    <name type="scientific">Trifolium medium</name>
    <dbReference type="NCBI Taxonomy" id="97028"/>
    <lineage>
        <taxon>Eukaryota</taxon>
        <taxon>Viridiplantae</taxon>
        <taxon>Streptophyta</taxon>
        <taxon>Embryophyta</taxon>
        <taxon>Tracheophyta</taxon>
        <taxon>Spermatophyta</taxon>
        <taxon>Magnoliopsida</taxon>
        <taxon>eudicotyledons</taxon>
        <taxon>Gunneridae</taxon>
        <taxon>Pentapetalae</taxon>
        <taxon>rosids</taxon>
        <taxon>fabids</taxon>
        <taxon>Fabales</taxon>
        <taxon>Fabaceae</taxon>
        <taxon>Papilionoideae</taxon>
        <taxon>50 kb inversion clade</taxon>
        <taxon>NPAAA clade</taxon>
        <taxon>Hologalegina</taxon>
        <taxon>IRL clade</taxon>
        <taxon>Trifolieae</taxon>
        <taxon>Trifolium</taxon>
    </lineage>
</organism>
<comment type="caution">
    <text evidence="1">The sequence shown here is derived from an EMBL/GenBank/DDBJ whole genome shotgun (WGS) entry which is preliminary data.</text>
</comment>